<dbReference type="EMBL" id="BMPD01000001">
    <property type="protein sequence ID" value="GGK55668.1"/>
    <property type="molecule type" value="Genomic_DNA"/>
</dbReference>
<reference evidence="4" key="1">
    <citation type="journal article" date="2014" name="Int. J. Syst. Evol. Microbiol.">
        <title>Complete genome sequence of Corynebacterium casei LMG S-19264T (=DSM 44701T), isolated from a smear-ripened cheese.</title>
        <authorList>
            <consortium name="US DOE Joint Genome Institute (JGI-PGF)"/>
            <person name="Walter F."/>
            <person name="Albersmeier A."/>
            <person name="Kalinowski J."/>
            <person name="Ruckert C."/>
        </authorList>
    </citation>
    <scope>NUCLEOTIDE SEQUENCE</scope>
    <source>
        <strain evidence="4">JCM 19018</strain>
    </source>
</reference>
<dbReference type="Proteomes" id="UP000614221">
    <property type="component" value="Unassembled WGS sequence"/>
</dbReference>
<dbReference type="AlphaFoldDB" id="A0A830EVL5"/>
<dbReference type="RefSeq" id="WP_188975085.1">
    <property type="nucleotide sequence ID" value="NZ_BMPD01000001.1"/>
</dbReference>
<feature type="transmembrane region" description="Helical" evidence="2">
    <location>
        <begin position="130"/>
        <end position="149"/>
    </location>
</feature>
<dbReference type="OrthoDB" id="221863at2157"/>
<name>A0A830EVL5_9EURY</name>
<keyword evidence="2" id="KW-0472">Membrane</keyword>
<organism evidence="4 5">
    <name type="scientific">Haloarcula sebkhae</name>
    <dbReference type="NCBI Taxonomy" id="932660"/>
    <lineage>
        <taxon>Archaea</taxon>
        <taxon>Methanobacteriati</taxon>
        <taxon>Methanobacteriota</taxon>
        <taxon>Stenosarchaea group</taxon>
        <taxon>Halobacteria</taxon>
        <taxon>Halobacteriales</taxon>
        <taxon>Haloarculaceae</taxon>
        <taxon>Haloarcula</taxon>
    </lineage>
</organism>
<evidence type="ECO:0000313" key="4">
    <source>
        <dbReference type="EMBL" id="GGK55668.1"/>
    </source>
</evidence>
<proteinExistence type="predicted"/>
<evidence type="ECO:0000256" key="2">
    <source>
        <dbReference type="SAM" id="Phobius"/>
    </source>
</evidence>
<feature type="domain" description="DUF3592" evidence="3">
    <location>
        <begin position="37"/>
        <end position="126"/>
    </location>
</feature>
<evidence type="ECO:0000256" key="1">
    <source>
        <dbReference type="SAM" id="MobiDB-lite"/>
    </source>
</evidence>
<accession>A0A830EVL5</accession>
<feature type="transmembrane region" description="Helical" evidence="2">
    <location>
        <begin position="243"/>
        <end position="261"/>
    </location>
</feature>
<evidence type="ECO:0000313" key="5">
    <source>
        <dbReference type="Proteomes" id="UP000614221"/>
    </source>
</evidence>
<keyword evidence="2" id="KW-0812">Transmembrane</keyword>
<evidence type="ECO:0000259" key="3">
    <source>
        <dbReference type="Pfam" id="PF12158"/>
    </source>
</evidence>
<protein>
    <recommendedName>
        <fullName evidence="3">DUF3592 domain-containing protein</fullName>
    </recommendedName>
</protein>
<gene>
    <name evidence="4" type="ORF">GCM10009067_05070</name>
</gene>
<comment type="caution">
    <text evidence="4">The sequence shown here is derived from an EMBL/GenBank/DDBJ whole genome shotgun (WGS) entry which is preliminary data.</text>
</comment>
<keyword evidence="2" id="KW-1133">Transmembrane helix</keyword>
<dbReference type="Pfam" id="PF12158">
    <property type="entry name" value="DUF3592"/>
    <property type="match status" value="1"/>
</dbReference>
<dbReference type="InterPro" id="IPR021994">
    <property type="entry name" value="DUF3592"/>
</dbReference>
<feature type="region of interest" description="Disordered" evidence="1">
    <location>
        <begin position="168"/>
        <end position="208"/>
    </location>
</feature>
<feature type="compositionally biased region" description="Basic and acidic residues" evidence="1">
    <location>
        <begin position="184"/>
        <end position="193"/>
    </location>
</feature>
<sequence length="265" mass="28643">MLSPRRSVALLLALALLASGTILGVSQYRTATSYAATTGTVESAQMDSYTEISRPTLGGNRNFRPNVTYTYRVEDRTYTGRDIAFGTDTDTNQRDRATRVLSNYDEGSSVTVRYDPDSPGVAYLAQRFDFFPAGVLIALGLLLLGDALTPRTRWLRFVLSKVPLNQTERGPLSTPDTDDGVPDDPTRILDRGDAAAGESEGGDSDSDAPVGSRWAVVLWMLCGLAALGTVGIYLAVSKPPHDLTAYATAIVTVVGFGRFAYRRFV</sequence>
<reference evidence="4" key="2">
    <citation type="submission" date="2020-09" db="EMBL/GenBank/DDBJ databases">
        <authorList>
            <person name="Sun Q."/>
            <person name="Ohkuma M."/>
        </authorList>
    </citation>
    <scope>NUCLEOTIDE SEQUENCE</scope>
    <source>
        <strain evidence="4">JCM 19018</strain>
    </source>
</reference>
<feature type="transmembrane region" description="Helical" evidence="2">
    <location>
        <begin position="216"/>
        <end position="237"/>
    </location>
</feature>